<dbReference type="Pfam" id="PF07238">
    <property type="entry name" value="PilZ"/>
    <property type="match status" value="2"/>
</dbReference>
<name>W7Q876_9ALTE</name>
<dbReference type="RefSeq" id="WP_035016583.1">
    <property type="nucleotide sequence ID" value="NZ_ARZY01000062.1"/>
</dbReference>
<reference evidence="2 3" key="1">
    <citation type="journal article" date="2014" name="Genome Announc.">
        <title>Draft Genome Sequence of the Agar-Degrading Bacterium Catenovulum sp. Strain DS-2, Isolated from Intestines of Haliotis diversicolor.</title>
        <authorList>
            <person name="Shan D."/>
            <person name="Li X."/>
            <person name="Gu Z."/>
            <person name="Wei G."/>
            <person name="Gao Z."/>
            <person name="Shao Z."/>
        </authorList>
    </citation>
    <scope>NUCLEOTIDE SEQUENCE [LARGE SCALE GENOMIC DNA]</scope>
    <source>
        <strain evidence="2 3">DS-2</strain>
    </source>
</reference>
<dbReference type="SUPFAM" id="SSF141371">
    <property type="entry name" value="PilZ domain-like"/>
    <property type="match status" value="2"/>
</dbReference>
<evidence type="ECO:0000313" key="3">
    <source>
        <dbReference type="Proteomes" id="UP000019276"/>
    </source>
</evidence>
<keyword evidence="3" id="KW-1185">Reference proteome</keyword>
<dbReference type="AlphaFoldDB" id="W7Q876"/>
<evidence type="ECO:0000259" key="1">
    <source>
        <dbReference type="Pfam" id="PF07238"/>
    </source>
</evidence>
<dbReference type="OrthoDB" id="6208912at2"/>
<comment type="caution">
    <text evidence="2">The sequence shown here is derived from an EMBL/GenBank/DDBJ whole genome shotgun (WGS) entry which is preliminary data.</text>
</comment>
<evidence type="ECO:0000313" key="2">
    <source>
        <dbReference type="EMBL" id="EWH08176.1"/>
    </source>
</evidence>
<dbReference type="STRING" id="1328313.DS2_18723"/>
<dbReference type="EMBL" id="ARZY01000062">
    <property type="protein sequence ID" value="EWH08176.1"/>
    <property type="molecule type" value="Genomic_DNA"/>
</dbReference>
<dbReference type="GO" id="GO:0035438">
    <property type="term" value="F:cyclic-di-GMP binding"/>
    <property type="evidence" value="ECO:0007669"/>
    <property type="project" value="InterPro"/>
</dbReference>
<protein>
    <submittedName>
        <fullName evidence="2">Type IV pilus assembly PilZ</fullName>
    </submittedName>
</protein>
<feature type="domain" description="PilZ" evidence="1">
    <location>
        <begin position="484"/>
        <end position="582"/>
    </location>
</feature>
<dbReference type="Proteomes" id="UP000019276">
    <property type="component" value="Unassembled WGS sequence"/>
</dbReference>
<dbReference type="Gene3D" id="2.40.10.220">
    <property type="entry name" value="predicted glycosyltransferase like domains"/>
    <property type="match status" value="2"/>
</dbReference>
<feature type="domain" description="PilZ" evidence="1">
    <location>
        <begin position="144"/>
        <end position="230"/>
    </location>
</feature>
<sequence>MDFPAHLKTFVVKLAPAKGLPAFESLFKSHTKNLSNSERFLVKMEINRLNKTCKRPIDLRNKHQDKCVLHECAGIQHYLPECAVERFQQLYSLYQQKYCFAVYEQILLEYKQKPQVQDYDSKTQRTEVERTLLSPIEFGQRVIRNEERMHYTTKVRVTIGKEVVNAITCDISPSGLRIKIKAEHHFQSEQPVLVEFISWQSKFAEQRCRADYKLCWQKVEDQVTTIGLAIIAEQDQFKFSQFIDKYVKSYRRKYKLDACNTLQSARNILFEQCYFYTHMALPLFLTRGPDGVHIPYVCKQASNAHVLEYWQDEHGICQLRQLFSGARLLNLLNQITAVKNEYLYCFTHIQHGKKYHFSATYDELVDAGLLKLYLGFAAQKSGWRVFKIQLQEIDLKNAQRAIAVPESAGEEISFQNQFVSDKVVEQLDELTHFALLIDVTNQHARASYIDNEIDVKQLESLMRFKQEKLATTQTQALHFQFLGKRKEPRVRYSTPVQLDCTESKIHGQTMNLSSNGIQLQLHSWPHLERGQYVSVFFPEFSKKLKLADESIKYQVMATNQTNRLVGLRLASGSSTLLQALGRVYDARMDSAQKPCSGELETAIRNLIVMSTSQCCGFIFSNDNKSYNMLAQPSTSNRLSALIDKSHQYQAKKLESFILERFQLLNYAINNNTYELLITVVNQHDVFTDIWLDQLTDESLRKQVIEQQLEVGHIWVVRLECHDAIEPDWHAVELELSYLSAFQPAGAHHLRNYFSHIKHCYTLTDITREVMVRYELPFELITSNHTKQNEFVFDIFD</sequence>
<organism evidence="2 3">
    <name type="scientific">Catenovulum agarivorans DS-2</name>
    <dbReference type="NCBI Taxonomy" id="1328313"/>
    <lineage>
        <taxon>Bacteria</taxon>
        <taxon>Pseudomonadati</taxon>
        <taxon>Pseudomonadota</taxon>
        <taxon>Gammaproteobacteria</taxon>
        <taxon>Alteromonadales</taxon>
        <taxon>Alteromonadaceae</taxon>
        <taxon>Catenovulum</taxon>
    </lineage>
</organism>
<proteinExistence type="predicted"/>
<dbReference type="InterPro" id="IPR009875">
    <property type="entry name" value="PilZ_domain"/>
</dbReference>
<dbReference type="eggNOG" id="ENOG502Z80T">
    <property type="taxonomic scope" value="Bacteria"/>
</dbReference>
<gene>
    <name evidence="2" type="ORF">DS2_18723</name>
</gene>
<accession>W7Q876</accession>